<proteinExistence type="predicted"/>
<reference evidence="3 4" key="1">
    <citation type="submission" date="2016-11" db="EMBL/GenBank/DDBJ databases">
        <title>The genome of Nicotiana attenuata.</title>
        <authorList>
            <person name="Xu S."/>
            <person name="Brockmoeller T."/>
            <person name="Gaquerel E."/>
            <person name="Navarro A."/>
            <person name="Kuhl H."/>
            <person name="Gase K."/>
            <person name="Ling Z."/>
            <person name="Zhou W."/>
            <person name="Kreitzer C."/>
            <person name="Stanke M."/>
            <person name="Tang H."/>
            <person name="Lyons E."/>
            <person name="Pandey P."/>
            <person name="Pandey S.P."/>
            <person name="Timmermann B."/>
            <person name="Baldwin I.T."/>
        </authorList>
    </citation>
    <scope>NUCLEOTIDE SEQUENCE [LARGE SCALE GENOMIC DNA]</scope>
    <source>
        <strain evidence="4">cv. UT</strain>
        <strain evidence="3">UT</strain>
        <tissue evidence="3">Leaves</tissue>
    </source>
</reference>
<evidence type="ECO:0000256" key="1">
    <source>
        <dbReference type="SAM" id="SignalP"/>
    </source>
</evidence>
<feature type="signal peptide" evidence="1">
    <location>
        <begin position="1"/>
        <end position="24"/>
    </location>
</feature>
<evidence type="ECO:0008006" key="5">
    <source>
        <dbReference type="Google" id="ProtNLM"/>
    </source>
</evidence>
<sequence length="88" mass="9722">MTTSRIIVLLAFMIFTFASLYAEAEQCENQLIEHPWGICVKDEECHDLCVKLQVGINIVAKSYCDHSITSCRCIACLPPITFTPGGGI</sequence>
<keyword evidence="4" id="KW-1185">Reference proteome</keyword>
<dbReference type="AlphaFoldDB" id="A0A1J6K220"/>
<comment type="caution">
    <text evidence="3">The sequence shown here is derived from an EMBL/GenBank/DDBJ whole genome shotgun (WGS) entry which is preliminary data.</text>
</comment>
<evidence type="ECO:0000313" key="3">
    <source>
        <dbReference type="EMBL" id="OIT19176.1"/>
    </source>
</evidence>
<evidence type="ECO:0000313" key="2">
    <source>
        <dbReference type="EMBL" id="OIT19175.1"/>
    </source>
</evidence>
<feature type="chain" id="PRO_5011896459" description="Knottin scorpion toxin-like domain-containing protein" evidence="1">
    <location>
        <begin position="25"/>
        <end position="88"/>
    </location>
</feature>
<evidence type="ECO:0000313" key="4">
    <source>
        <dbReference type="Proteomes" id="UP000187609"/>
    </source>
</evidence>
<dbReference type="Gramene" id="OIT19176">
    <property type="protein sequence ID" value="OIT19176"/>
    <property type="gene ID" value="A4A49_57807"/>
</dbReference>
<dbReference type="EMBL" id="MJEQ01009511">
    <property type="protein sequence ID" value="OIT19176.1"/>
    <property type="molecule type" value="Genomic_DNA"/>
</dbReference>
<protein>
    <recommendedName>
        <fullName evidence="5">Knottin scorpion toxin-like domain-containing protein</fullName>
    </recommendedName>
</protein>
<dbReference type="EMBL" id="MJEQ01009511">
    <property type="protein sequence ID" value="OIT19175.1"/>
    <property type="molecule type" value="Genomic_DNA"/>
</dbReference>
<dbReference type="Proteomes" id="UP000187609">
    <property type="component" value="Unassembled WGS sequence"/>
</dbReference>
<keyword evidence="1" id="KW-0732">Signal</keyword>
<dbReference type="Gramene" id="OIT19175">
    <property type="protein sequence ID" value="OIT19175"/>
    <property type="gene ID" value="A4A49_57806"/>
</dbReference>
<name>A0A1J6K220_NICAT</name>
<gene>
    <name evidence="2" type="ORF">A4A49_57806</name>
    <name evidence="3" type="ORF">A4A49_57807</name>
</gene>
<accession>A0A1J6K220</accession>
<organism evidence="3 4">
    <name type="scientific">Nicotiana attenuata</name>
    <name type="common">Coyote tobacco</name>
    <dbReference type="NCBI Taxonomy" id="49451"/>
    <lineage>
        <taxon>Eukaryota</taxon>
        <taxon>Viridiplantae</taxon>
        <taxon>Streptophyta</taxon>
        <taxon>Embryophyta</taxon>
        <taxon>Tracheophyta</taxon>
        <taxon>Spermatophyta</taxon>
        <taxon>Magnoliopsida</taxon>
        <taxon>eudicotyledons</taxon>
        <taxon>Gunneridae</taxon>
        <taxon>Pentapetalae</taxon>
        <taxon>asterids</taxon>
        <taxon>lamiids</taxon>
        <taxon>Solanales</taxon>
        <taxon>Solanaceae</taxon>
        <taxon>Nicotianoideae</taxon>
        <taxon>Nicotianeae</taxon>
        <taxon>Nicotiana</taxon>
    </lineage>
</organism>